<proteinExistence type="predicted"/>
<dbReference type="EMBL" id="CP099429">
    <property type="protein sequence ID" value="USW59310.1"/>
    <property type="molecule type" value="Genomic_DNA"/>
</dbReference>
<feature type="compositionally biased region" description="Low complexity" evidence="1">
    <location>
        <begin position="1"/>
        <end position="12"/>
    </location>
</feature>
<evidence type="ECO:0000313" key="2">
    <source>
        <dbReference type="EMBL" id="USW59310.1"/>
    </source>
</evidence>
<protein>
    <submittedName>
        <fullName evidence="2">Uncharacterized protein</fullName>
    </submittedName>
</protein>
<name>A0A9Q9EQN7_9PEZI</name>
<evidence type="ECO:0000313" key="3">
    <source>
        <dbReference type="Proteomes" id="UP001056384"/>
    </source>
</evidence>
<sequence>MSRPNPLGSNPPNGGGGGLGPPWCTCGCGGSKLMVWNDQIGGYENPPAHEELDPLEQMEAIKLAREVESRIQDNLGVDFAREVSPFEIEHKTYD</sequence>
<gene>
    <name evidence="2" type="ORF">Slin15195_G126290</name>
</gene>
<keyword evidence="3" id="KW-1185">Reference proteome</keyword>
<evidence type="ECO:0000256" key="1">
    <source>
        <dbReference type="SAM" id="MobiDB-lite"/>
    </source>
</evidence>
<dbReference type="Proteomes" id="UP001056384">
    <property type="component" value="Chromosome 12"/>
</dbReference>
<accession>A0A9Q9EQN7</accession>
<feature type="region of interest" description="Disordered" evidence="1">
    <location>
        <begin position="1"/>
        <end position="21"/>
    </location>
</feature>
<organism evidence="2 3">
    <name type="scientific">Septoria linicola</name>
    <dbReference type="NCBI Taxonomy" id="215465"/>
    <lineage>
        <taxon>Eukaryota</taxon>
        <taxon>Fungi</taxon>
        <taxon>Dikarya</taxon>
        <taxon>Ascomycota</taxon>
        <taxon>Pezizomycotina</taxon>
        <taxon>Dothideomycetes</taxon>
        <taxon>Dothideomycetidae</taxon>
        <taxon>Mycosphaerellales</taxon>
        <taxon>Mycosphaerellaceae</taxon>
        <taxon>Septoria</taxon>
    </lineage>
</organism>
<reference evidence="2" key="1">
    <citation type="submission" date="2022-06" db="EMBL/GenBank/DDBJ databases">
        <title>Complete genome sequences of two strains of the flax pathogen Septoria linicola.</title>
        <authorList>
            <person name="Lapalu N."/>
            <person name="Simon A."/>
            <person name="Demenou B."/>
            <person name="Paumier D."/>
            <person name="Guillot M.-P."/>
            <person name="Gout L."/>
            <person name="Valade R."/>
        </authorList>
    </citation>
    <scope>NUCLEOTIDE SEQUENCE</scope>
    <source>
        <strain evidence="2">SE15195</strain>
    </source>
</reference>
<dbReference type="AlphaFoldDB" id="A0A9Q9EQN7"/>